<feature type="region of interest" description="Disordered" evidence="1">
    <location>
        <begin position="337"/>
        <end position="359"/>
    </location>
</feature>
<dbReference type="GeneID" id="100377236"/>
<keyword evidence="2" id="KW-1185">Reference proteome</keyword>
<gene>
    <name evidence="3" type="primary">LOC100377236</name>
</gene>
<evidence type="ECO:0000313" key="2">
    <source>
        <dbReference type="Proteomes" id="UP000694865"/>
    </source>
</evidence>
<protein>
    <submittedName>
        <fullName evidence="3">Uncharacterized threonine-rich GPI-anchored glycoprotein PJ4664.02-like</fullName>
    </submittedName>
</protein>
<dbReference type="Proteomes" id="UP000694865">
    <property type="component" value="Unplaced"/>
</dbReference>
<organism evidence="2 3">
    <name type="scientific">Saccoglossus kowalevskii</name>
    <name type="common">Acorn worm</name>
    <dbReference type="NCBI Taxonomy" id="10224"/>
    <lineage>
        <taxon>Eukaryota</taxon>
        <taxon>Metazoa</taxon>
        <taxon>Hemichordata</taxon>
        <taxon>Enteropneusta</taxon>
        <taxon>Harrimaniidae</taxon>
        <taxon>Saccoglossus</taxon>
    </lineage>
</organism>
<feature type="compositionally biased region" description="Basic and acidic residues" evidence="1">
    <location>
        <begin position="343"/>
        <end position="359"/>
    </location>
</feature>
<evidence type="ECO:0000313" key="3">
    <source>
        <dbReference type="RefSeq" id="XP_002737395.1"/>
    </source>
</evidence>
<dbReference type="RefSeq" id="XP_002737395.1">
    <property type="nucleotide sequence ID" value="XM_002737349.2"/>
</dbReference>
<sequence>MGQDVSKHSMIGLLMKCPHRNIRIAPEDIPVKDIARLESHSIHSDAPPVSPFVTGMQGHILSTPNTGGKVVSMNSTNATQILNSKVTDITPIRGRVVSSSSTLTNVTRFTEGSDVSLNSTLTNFTPFSEGNDVSLNSTLTSIAPIRGRIVSASSTLTNVTPLSVGRNVTLNSTLTNVTRLTEGSNVSLNSTFTNVTPFTEGSDTSLNSTLTNITPIRGRIVSASSTLTNVTPFSVGKNITLNSTLTDVTPLDPASDDEKLLDRNCCKALNFDDTETGCALYNWCQSLADVGDSGHFSSDEEDEIRQNKLSDLAHIEKFLTSDGELELITSWSMWYSDSESDGDVSRCHGDAEPTRKDKI</sequence>
<reference evidence="3" key="1">
    <citation type="submission" date="2025-08" db="UniProtKB">
        <authorList>
            <consortium name="RefSeq"/>
        </authorList>
    </citation>
    <scope>IDENTIFICATION</scope>
    <source>
        <tissue evidence="3">Testes</tissue>
    </source>
</reference>
<evidence type="ECO:0000256" key="1">
    <source>
        <dbReference type="SAM" id="MobiDB-lite"/>
    </source>
</evidence>
<proteinExistence type="predicted"/>
<name>A0ABM0GU39_SACKO</name>
<accession>A0ABM0GU39</accession>